<dbReference type="AlphaFoldDB" id="A0A7X1L085"/>
<accession>A0A7X1L085</accession>
<evidence type="ECO:0000313" key="4">
    <source>
        <dbReference type="Proteomes" id="UP000526003"/>
    </source>
</evidence>
<organism evidence="3 4">
    <name type="scientific">Pseudomonas kielensis</name>
    <dbReference type="NCBI Taxonomy" id="2762577"/>
    <lineage>
        <taxon>Bacteria</taxon>
        <taxon>Pseudomonadati</taxon>
        <taxon>Pseudomonadota</taxon>
        <taxon>Gammaproteobacteria</taxon>
        <taxon>Pseudomonadales</taxon>
        <taxon>Pseudomonadaceae</taxon>
        <taxon>Pseudomonas</taxon>
    </lineage>
</organism>
<reference evidence="3 4" key="1">
    <citation type="submission" date="2020-08" db="EMBL/GenBank/DDBJ databases">
        <title>Pseudomonas sp. nov.</title>
        <authorList>
            <person name="Gieschler S."/>
            <person name="Fiedler G."/>
            <person name="Brinks E."/>
            <person name="Boehnlein C."/>
            <person name="Franz C.M.A.P."/>
            <person name="Kabisch J."/>
        </authorList>
    </citation>
    <scope>NUCLEOTIDE SEQUENCE [LARGE SCALE GENOMIC DNA]</scope>
    <source>
        <strain evidence="3 4">MBT-1</strain>
    </source>
</reference>
<gene>
    <name evidence="3" type="ORF">H7995_26245</name>
</gene>
<dbReference type="InterPro" id="IPR006869">
    <property type="entry name" value="DUF547"/>
</dbReference>
<name>A0A7X1L085_9PSED</name>
<keyword evidence="1" id="KW-0732">Signal</keyword>
<feature type="signal peptide" evidence="1">
    <location>
        <begin position="1"/>
        <end position="18"/>
    </location>
</feature>
<protein>
    <submittedName>
        <fullName evidence="3">DUF547 domain-containing protein</fullName>
    </submittedName>
</protein>
<proteinExistence type="predicted"/>
<evidence type="ECO:0000313" key="3">
    <source>
        <dbReference type="EMBL" id="MBC2693292.1"/>
    </source>
</evidence>
<feature type="chain" id="PRO_5031188656" evidence="1">
    <location>
        <begin position="19"/>
        <end position="263"/>
    </location>
</feature>
<keyword evidence="4" id="KW-1185">Reference proteome</keyword>
<feature type="domain" description="DUF547" evidence="2">
    <location>
        <begin position="77"/>
        <end position="188"/>
    </location>
</feature>
<comment type="caution">
    <text evidence="3">The sequence shown here is derived from an EMBL/GenBank/DDBJ whole genome shotgun (WGS) entry which is preliminary data.</text>
</comment>
<evidence type="ECO:0000259" key="2">
    <source>
        <dbReference type="Pfam" id="PF04784"/>
    </source>
</evidence>
<evidence type="ECO:0000256" key="1">
    <source>
        <dbReference type="SAM" id="SignalP"/>
    </source>
</evidence>
<dbReference type="EMBL" id="JACMYG010000044">
    <property type="protein sequence ID" value="MBC2693292.1"/>
    <property type="molecule type" value="Genomic_DNA"/>
</dbReference>
<dbReference type="PANTHER" id="PTHR46361">
    <property type="entry name" value="ELECTRON CARRIER/ PROTEIN DISULFIDE OXIDOREDUCTASE"/>
    <property type="match status" value="1"/>
</dbReference>
<dbReference type="PANTHER" id="PTHR46361:SF3">
    <property type="entry name" value="ELECTRON CARRIER_ PROTEIN DISULFIDE OXIDOREDUCTASE"/>
    <property type="match status" value="1"/>
</dbReference>
<dbReference type="Pfam" id="PF04784">
    <property type="entry name" value="DUF547"/>
    <property type="match status" value="1"/>
</dbReference>
<sequence>MRYLMIGVMLCVSGLTHAQTTYDHRNITWNTLLQNNVHWVRGGLASEVDYSGFKRNEKDLTDFLDELSAVKRQEFDVWSKYQQLAFLINAYNAFTVKLVLEHYPVKSIKDVGSIFQSPWSQAFIPLLGQTISLDYLEHSLIRRPGVYNDPRIHFAVNCASIGCPALRNEAFNANQLDTQLADGQRRFLSDRTRNRFNPKTGRLELSKIFDWYGQDFAGKWGSLEKFLSLNDQLLTDEPSVRERIEQGIQLDFLEYDWSLNQSS</sequence>
<dbReference type="Proteomes" id="UP000526003">
    <property type="component" value="Unassembled WGS sequence"/>
</dbReference>
<dbReference type="RefSeq" id="WP_185819162.1">
    <property type="nucleotide sequence ID" value="NZ_JACMYG010000044.1"/>
</dbReference>